<accession>A0AAD4LLM6</accession>
<feature type="chain" id="PRO_5041931359" evidence="2">
    <location>
        <begin position="19"/>
        <end position="247"/>
    </location>
</feature>
<organism evidence="3 4">
    <name type="scientific">Lactarius akahatsu</name>
    <dbReference type="NCBI Taxonomy" id="416441"/>
    <lineage>
        <taxon>Eukaryota</taxon>
        <taxon>Fungi</taxon>
        <taxon>Dikarya</taxon>
        <taxon>Basidiomycota</taxon>
        <taxon>Agaricomycotina</taxon>
        <taxon>Agaricomycetes</taxon>
        <taxon>Russulales</taxon>
        <taxon>Russulaceae</taxon>
        <taxon>Lactarius</taxon>
    </lineage>
</organism>
<evidence type="ECO:0000256" key="1">
    <source>
        <dbReference type="SAM" id="Phobius"/>
    </source>
</evidence>
<reference evidence="3" key="1">
    <citation type="submission" date="2022-01" db="EMBL/GenBank/DDBJ databases">
        <title>Comparative genomics reveals a dynamic genome evolution in the ectomycorrhizal milk-cap (Lactarius) mushrooms.</title>
        <authorList>
            <consortium name="DOE Joint Genome Institute"/>
            <person name="Lebreton A."/>
            <person name="Tang N."/>
            <person name="Kuo A."/>
            <person name="LaButti K."/>
            <person name="Drula E."/>
            <person name="Barry K."/>
            <person name="Clum A."/>
            <person name="Lipzen A."/>
            <person name="Mousain D."/>
            <person name="Ng V."/>
            <person name="Wang R."/>
            <person name="Wang X."/>
            <person name="Dai Y."/>
            <person name="Henrissat B."/>
            <person name="Grigoriev I.V."/>
            <person name="Guerin-Laguette A."/>
            <person name="Yu F."/>
            <person name="Martin F.M."/>
        </authorList>
    </citation>
    <scope>NUCLEOTIDE SEQUENCE</scope>
    <source>
        <strain evidence="3">QP</strain>
    </source>
</reference>
<keyword evidence="1" id="KW-0472">Membrane</keyword>
<keyword evidence="2" id="KW-0732">Signal</keyword>
<keyword evidence="1" id="KW-1133">Transmembrane helix</keyword>
<dbReference type="Proteomes" id="UP001201163">
    <property type="component" value="Unassembled WGS sequence"/>
</dbReference>
<gene>
    <name evidence="3" type="ORF">EDB92DRAFT_2065069</name>
</gene>
<name>A0AAD4LLM6_9AGAM</name>
<proteinExistence type="predicted"/>
<sequence>MKFITIPFLVAGAGLAAANPLHVMIASKDFSPMRLGHAAANAGPAAASGFSDGQPKPRMRHLCKNMQKAVQGTASRLLAFIGIGGPSLAVTAPVPEGGVTRIQITTNGPASHKFAPLPVVQTFAPVPGGPHAGGNRVAILPMPYPVYQAQDDRFNGPFLHRVHRALMTLGPWEGRIVAFVLGCGIGVLVRMFWVLSVLLVRALRSSPVPDTEETTIFVYAAEEVAPPYEVTDEKKASNVVPVVENRA</sequence>
<keyword evidence="4" id="KW-1185">Reference proteome</keyword>
<keyword evidence="1" id="KW-0812">Transmembrane</keyword>
<feature type="signal peptide" evidence="2">
    <location>
        <begin position="1"/>
        <end position="18"/>
    </location>
</feature>
<dbReference type="EMBL" id="JAKELL010000018">
    <property type="protein sequence ID" value="KAH8993519.1"/>
    <property type="molecule type" value="Genomic_DNA"/>
</dbReference>
<dbReference type="AlphaFoldDB" id="A0AAD4LLM6"/>
<evidence type="ECO:0000313" key="4">
    <source>
        <dbReference type="Proteomes" id="UP001201163"/>
    </source>
</evidence>
<evidence type="ECO:0000313" key="3">
    <source>
        <dbReference type="EMBL" id="KAH8993519.1"/>
    </source>
</evidence>
<evidence type="ECO:0000256" key="2">
    <source>
        <dbReference type="SAM" id="SignalP"/>
    </source>
</evidence>
<comment type="caution">
    <text evidence="3">The sequence shown here is derived from an EMBL/GenBank/DDBJ whole genome shotgun (WGS) entry which is preliminary data.</text>
</comment>
<protein>
    <submittedName>
        <fullName evidence="3">Uncharacterized protein</fullName>
    </submittedName>
</protein>
<feature type="transmembrane region" description="Helical" evidence="1">
    <location>
        <begin position="176"/>
        <end position="200"/>
    </location>
</feature>